<dbReference type="CDD" id="cd14789">
    <property type="entry name" value="Tiki"/>
    <property type="match status" value="1"/>
</dbReference>
<dbReference type="InterPro" id="IPR047111">
    <property type="entry name" value="YbaP-like"/>
</dbReference>
<organism evidence="1 2">
    <name type="scientific">Flavihumibacter stibioxidans</name>
    <dbReference type="NCBI Taxonomy" id="1834163"/>
    <lineage>
        <taxon>Bacteria</taxon>
        <taxon>Pseudomonadati</taxon>
        <taxon>Bacteroidota</taxon>
        <taxon>Chitinophagia</taxon>
        <taxon>Chitinophagales</taxon>
        <taxon>Chitinophagaceae</taxon>
        <taxon>Flavihumibacter</taxon>
    </lineage>
</organism>
<protein>
    <recommendedName>
        <fullName evidence="3">TraB/GumN family protein</fullName>
    </recommendedName>
</protein>
<proteinExistence type="predicted"/>
<comment type="caution">
    <text evidence="1">The sequence shown here is derived from an EMBL/GenBank/DDBJ whole genome shotgun (WGS) entry which is preliminary data.</text>
</comment>
<dbReference type="EMBL" id="MBUA01000001">
    <property type="protein sequence ID" value="MBC6489515.1"/>
    <property type="molecule type" value="Genomic_DNA"/>
</dbReference>
<accession>A0ABR7M3D3</accession>
<reference evidence="1 2" key="1">
    <citation type="submission" date="2016-07" db="EMBL/GenBank/DDBJ databases">
        <title>Genome analysis of Flavihumibacter stibioxidans YS-17.</title>
        <authorList>
            <person name="Shi K."/>
            <person name="Han Y."/>
            <person name="Wang G."/>
        </authorList>
    </citation>
    <scope>NUCLEOTIDE SEQUENCE [LARGE SCALE GENOMIC DNA]</scope>
    <source>
        <strain evidence="1 2">YS-17</strain>
    </source>
</reference>
<name>A0ABR7M3D3_9BACT</name>
<gene>
    <name evidence="1" type="ORF">BC349_00930</name>
</gene>
<keyword evidence="2" id="KW-1185">Reference proteome</keyword>
<evidence type="ECO:0008006" key="3">
    <source>
        <dbReference type="Google" id="ProtNLM"/>
    </source>
</evidence>
<evidence type="ECO:0000313" key="1">
    <source>
        <dbReference type="EMBL" id="MBC6489515.1"/>
    </source>
</evidence>
<dbReference type="InterPro" id="IPR002816">
    <property type="entry name" value="TraB/PrgY/GumN_fam"/>
</dbReference>
<dbReference type="Pfam" id="PF01963">
    <property type="entry name" value="TraB_PrgY_gumN"/>
    <property type="match status" value="1"/>
</dbReference>
<dbReference type="PANTHER" id="PTHR40590">
    <property type="entry name" value="CYTOPLASMIC PROTEIN-RELATED"/>
    <property type="match status" value="1"/>
</dbReference>
<evidence type="ECO:0000313" key="2">
    <source>
        <dbReference type="Proteomes" id="UP000765802"/>
    </source>
</evidence>
<dbReference type="Proteomes" id="UP000765802">
    <property type="component" value="Unassembled WGS sequence"/>
</dbReference>
<sequence>MILGQTEASAKTASSLLWEISGNGLTQSSYLFGTMHILCADDAKLSDSLQFAIDRAKEVYFEIDMDNPAELMGVFRFIRMKDNKQLSDLLTEQEYQRVKKYFSENRSMLPLSMMERFKPYFIASMLSESKMPCESKNGMEEVIMKSVRKQQKQILGLETIEFQAGVFDSIPYEIQAKELLRTIDSAGITDSMTLRMLELYRNQDLAGIERLTLAEEGGVSSFLELFLYGRNARWIPAMETSMKSKPTLFAVGAAHLPGEKGVINLLRKAGYVLRPMKMVNGEK</sequence>
<dbReference type="PANTHER" id="PTHR40590:SF1">
    <property type="entry name" value="CYTOPLASMIC PROTEIN"/>
    <property type="match status" value="1"/>
</dbReference>